<dbReference type="Gene3D" id="3.10.180.10">
    <property type="entry name" value="2,3-Dihydroxybiphenyl 1,2-Dioxygenase, domain 1"/>
    <property type="match status" value="1"/>
</dbReference>
<gene>
    <name evidence="3" type="ORF">CFP75_41165</name>
</gene>
<feature type="domain" description="VOC" evidence="2">
    <location>
        <begin position="4"/>
        <end position="114"/>
    </location>
</feature>
<accession>A0A229R8G3</accession>
<dbReference type="Proteomes" id="UP000215563">
    <property type="component" value="Unassembled WGS sequence"/>
</dbReference>
<keyword evidence="3" id="KW-0456">Lyase</keyword>
<dbReference type="GO" id="GO:0016829">
    <property type="term" value="F:lyase activity"/>
    <property type="evidence" value="ECO:0007669"/>
    <property type="project" value="UniProtKB-KW"/>
</dbReference>
<evidence type="ECO:0000313" key="3">
    <source>
        <dbReference type="EMBL" id="OXM42875.1"/>
    </source>
</evidence>
<dbReference type="InterPro" id="IPR004360">
    <property type="entry name" value="Glyas_Fos-R_dOase_dom"/>
</dbReference>
<dbReference type="SUPFAM" id="SSF54593">
    <property type="entry name" value="Glyoxalase/Bleomycin resistance protein/Dihydroxybiphenyl dioxygenase"/>
    <property type="match status" value="1"/>
</dbReference>
<dbReference type="AlphaFoldDB" id="A0A229R8G3"/>
<keyword evidence="4" id="KW-1185">Reference proteome</keyword>
<evidence type="ECO:0000259" key="2">
    <source>
        <dbReference type="PROSITE" id="PS51819"/>
    </source>
</evidence>
<protein>
    <submittedName>
        <fullName evidence="3">Lyase</fullName>
    </submittedName>
</protein>
<evidence type="ECO:0000256" key="1">
    <source>
        <dbReference type="SAM" id="MobiDB-lite"/>
    </source>
</evidence>
<proteinExistence type="predicted"/>
<evidence type="ECO:0000313" key="4">
    <source>
        <dbReference type="Proteomes" id="UP000215563"/>
    </source>
</evidence>
<dbReference type="PROSITE" id="PS51819">
    <property type="entry name" value="VOC"/>
    <property type="match status" value="1"/>
</dbReference>
<dbReference type="EMBL" id="NMQU01000173">
    <property type="protein sequence ID" value="OXM42875.1"/>
    <property type="molecule type" value="Genomic_DNA"/>
</dbReference>
<sequence>MELTLTCCALVVHDLDEAIGFYRDVLGFEVRDDGRLVSVGPPSQPDLRIVLTPSDVEHVPLGGLGFVTDNCDATFEHIEASGAEVMQEPIDRPDGVRDCAFFDPSGNVLRFSQKRVADVLPDAEFGAGDVRVQDYGRPFPESVSPSREPRRCPGSCSAAGRTRGGTRG</sequence>
<feature type="region of interest" description="Disordered" evidence="1">
    <location>
        <begin position="134"/>
        <end position="168"/>
    </location>
</feature>
<dbReference type="RefSeq" id="WP_084702314.1">
    <property type="nucleotide sequence ID" value="NZ_KB913032.1"/>
</dbReference>
<organism evidence="3 4">
    <name type="scientific">Amycolatopsis alba DSM 44262</name>
    <dbReference type="NCBI Taxonomy" id="1125972"/>
    <lineage>
        <taxon>Bacteria</taxon>
        <taxon>Bacillati</taxon>
        <taxon>Actinomycetota</taxon>
        <taxon>Actinomycetes</taxon>
        <taxon>Pseudonocardiales</taxon>
        <taxon>Pseudonocardiaceae</taxon>
        <taxon>Amycolatopsis</taxon>
    </lineage>
</organism>
<name>A0A229R8G3_AMYAL</name>
<dbReference type="OrthoDB" id="9794917at2"/>
<reference evidence="3 4" key="1">
    <citation type="submission" date="2017-07" db="EMBL/GenBank/DDBJ databases">
        <title>Amycolatopsis alba DSM 44262 Genome sequencing and assembly.</title>
        <authorList>
            <person name="Kaur N."/>
            <person name="Mayilraj S."/>
        </authorList>
    </citation>
    <scope>NUCLEOTIDE SEQUENCE [LARGE SCALE GENOMIC DNA]</scope>
    <source>
        <strain evidence="3 4">DSM 44262</strain>
    </source>
</reference>
<dbReference type="InterPro" id="IPR037523">
    <property type="entry name" value="VOC_core"/>
</dbReference>
<dbReference type="Pfam" id="PF00903">
    <property type="entry name" value="Glyoxalase"/>
    <property type="match status" value="1"/>
</dbReference>
<comment type="caution">
    <text evidence="3">The sequence shown here is derived from an EMBL/GenBank/DDBJ whole genome shotgun (WGS) entry which is preliminary data.</text>
</comment>
<dbReference type="InterPro" id="IPR029068">
    <property type="entry name" value="Glyas_Bleomycin-R_OHBP_Dase"/>
</dbReference>